<dbReference type="AlphaFoldDB" id="A0A9J6H0X0"/>
<accession>A0A9J6H0X0</accession>
<evidence type="ECO:0000313" key="1">
    <source>
        <dbReference type="EMBL" id="KAH9384343.1"/>
    </source>
</evidence>
<keyword evidence="2" id="KW-1185">Reference proteome</keyword>
<dbReference type="OrthoDB" id="8191755at2759"/>
<name>A0A9J6H0X0_HAELO</name>
<protein>
    <submittedName>
        <fullName evidence="1">Uncharacterized protein</fullName>
    </submittedName>
</protein>
<reference evidence="1 2" key="1">
    <citation type="journal article" date="2020" name="Cell">
        <title>Large-Scale Comparative Analyses of Tick Genomes Elucidate Their Genetic Diversity and Vector Capacities.</title>
        <authorList>
            <consortium name="Tick Genome and Microbiome Consortium (TIGMIC)"/>
            <person name="Jia N."/>
            <person name="Wang J."/>
            <person name="Shi W."/>
            <person name="Du L."/>
            <person name="Sun Y."/>
            <person name="Zhan W."/>
            <person name="Jiang J.F."/>
            <person name="Wang Q."/>
            <person name="Zhang B."/>
            <person name="Ji P."/>
            <person name="Bell-Sakyi L."/>
            <person name="Cui X.M."/>
            <person name="Yuan T.T."/>
            <person name="Jiang B.G."/>
            <person name="Yang W.F."/>
            <person name="Lam T.T."/>
            <person name="Chang Q.C."/>
            <person name="Ding S.J."/>
            <person name="Wang X.J."/>
            <person name="Zhu J.G."/>
            <person name="Ruan X.D."/>
            <person name="Zhao L."/>
            <person name="Wei J.T."/>
            <person name="Ye R.Z."/>
            <person name="Que T.C."/>
            <person name="Du C.H."/>
            <person name="Zhou Y.H."/>
            <person name="Cheng J.X."/>
            <person name="Dai P.F."/>
            <person name="Guo W.B."/>
            <person name="Han X.H."/>
            <person name="Huang E.J."/>
            <person name="Li L.F."/>
            <person name="Wei W."/>
            <person name="Gao Y.C."/>
            <person name="Liu J.Z."/>
            <person name="Shao H.Z."/>
            <person name="Wang X."/>
            <person name="Wang C.C."/>
            <person name="Yang T.C."/>
            <person name="Huo Q.B."/>
            <person name="Li W."/>
            <person name="Chen H.Y."/>
            <person name="Chen S.E."/>
            <person name="Zhou L.G."/>
            <person name="Ni X.B."/>
            <person name="Tian J.H."/>
            <person name="Sheng Y."/>
            <person name="Liu T."/>
            <person name="Pan Y.S."/>
            <person name="Xia L.Y."/>
            <person name="Li J."/>
            <person name="Zhao F."/>
            <person name="Cao W.C."/>
        </authorList>
    </citation>
    <scope>NUCLEOTIDE SEQUENCE [LARGE SCALE GENOMIC DNA]</scope>
    <source>
        <strain evidence="1">HaeL-2018</strain>
    </source>
</reference>
<dbReference type="Proteomes" id="UP000821853">
    <property type="component" value="Unassembled WGS sequence"/>
</dbReference>
<proteinExistence type="predicted"/>
<comment type="caution">
    <text evidence="1">The sequence shown here is derived from an EMBL/GenBank/DDBJ whole genome shotgun (WGS) entry which is preliminary data.</text>
</comment>
<sequence length="94" mass="10655">MLSLPPRATHRLHTRDVSFLKTFKTPYNQACREWIISHSGDRIPTDLIGGLVETAFERSGNIRNITVDFKSVVFGHFHMVFQMTPSSTSRPVPA</sequence>
<gene>
    <name evidence="1" type="ORF">HPB48_026345</name>
</gene>
<dbReference type="EMBL" id="JABSTR010002174">
    <property type="protein sequence ID" value="KAH9384343.1"/>
    <property type="molecule type" value="Genomic_DNA"/>
</dbReference>
<dbReference type="VEuPathDB" id="VectorBase:HLOH_047532"/>
<evidence type="ECO:0000313" key="2">
    <source>
        <dbReference type="Proteomes" id="UP000821853"/>
    </source>
</evidence>
<organism evidence="1 2">
    <name type="scientific">Haemaphysalis longicornis</name>
    <name type="common">Bush tick</name>
    <dbReference type="NCBI Taxonomy" id="44386"/>
    <lineage>
        <taxon>Eukaryota</taxon>
        <taxon>Metazoa</taxon>
        <taxon>Ecdysozoa</taxon>
        <taxon>Arthropoda</taxon>
        <taxon>Chelicerata</taxon>
        <taxon>Arachnida</taxon>
        <taxon>Acari</taxon>
        <taxon>Parasitiformes</taxon>
        <taxon>Ixodida</taxon>
        <taxon>Ixodoidea</taxon>
        <taxon>Ixodidae</taxon>
        <taxon>Haemaphysalinae</taxon>
        <taxon>Haemaphysalis</taxon>
    </lineage>
</organism>